<dbReference type="EMBL" id="CABDUW010001621">
    <property type="protein sequence ID" value="VTJ83011.1"/>
    <property type="molecule type" value="Genomic_DNA"/>
</dbReference>
<protein>
    <submittedName>
        <fullName evidence="2">Uncharacterized protein</fullName>
    </submittedName>
</protein>
<dbReference type="EMBL" id="WJEC01007797">
    <property type="protein sequence ID" value="KAF7467837.1"/>
    <property type="molecule type" value="Genomic_DNA"/>
</dbReference>
<evidence type="ECO:0000313" key="2">
    <source>
        <dbReference type="EMBL" id="VTJ83011.1"/>
    </source>
</evidence>
<dbReference type="Proteomes" id="UP000335636">
    <property type="component" value="Unassembled WGS sequence"/>
</dbReference>
<sequence>MSCLVCHCLPSPAVFSGVGSLCGAWCPPAQVRILGPPTVPTAAHLALGAKPSQSQSQGQLSGFMLCFALLMETAPQAEGSSGAQGSHWLDSSGRWTRTVSRVRWNPCFTQELP</sequence>
<dbReference type="AlphaFoldDB" id="A0A5E4CPP3"/>
<reference evidence="1" key="2">
    <citation type="submission" date="2020-08" db="EMBL/GenBank/DDBJ databases">
        <authorList>
            <person name="Shumante A."/>
            <person name="Zimin A.V."/>
            <person name="Puiu D."/>
            <person name="Salzberg S.L."/>
        </authorList>
    </citation>
    <scope>NUCLEOTIDE SEQUENCE</scope>
    <source>
        <strain evidence="1">WC2-LM</strain>
        <tissue evidence="1">Liver</tissue>
    </source>
</reference>
<accession>A0A5E4CPP3</accession>
<proteinExistence type="predicted"/>
<evidence type="ECO:0000313" key="1">
    <source>
        <dbReference type="EMBL" id="KAF7467837.1"/>
    </source>
</evidence>
<organism evidence="2 3">
    <name type="scientific">Marmota monax</name>
    <name type="common">Woodchuck</name>
    <dbReference type="NCBI Taxonomy" id="9995"/>
    <lineage>
        <taxon>Eukaryota</taxon>
        <taxon>Metazoa</taxon>
        <taxon>Chordata</taxon>
        <taxon>Craniata</taxon>
        <taxon>Vertebrata</taxon>
        <taxon>Euteleostomi</taxon>
        <taxon>Mammalia</taxon>
        <taxon>Eutheria</taxon>
        <taxon>Euarchontoglires</taxon>
        <taxon>Glires</taxon>
        <taxon>Rodentia</taxon>
        <taxon>Sciuromorpha</taxon>
        <taxon>Sciuridae</taxon>
        <taxon>Xerinae</taxon>
        <taxon>Marmotini</taxon>
        <taxon>Marmota</taxon>
    </lineage>
</organism>
<reference evidence="2 3" key="1">
    <citation type="submission" date="2019-04" db="EMBL/GenBank/DDBJ databases">
        <authorList>
            <person name="Alioto T."/>
            <person name="Alioto T."/>
        </authorList>
    </citation>
    <scope>NUCLEOTIDE SEQUENCE [LARGE SCALE GENOMIC DNA]</scope>
</reference>
<gene>
    <name evidence="1" type="ORF">GHT09_000771</name>
    <name evidence="2" type="ORF">MONAX_5E016616</name>
</gene>
<evidence type="ECO:0000313" key="3">
    <source>
        <dbReference type="Proteomes" id="UP000335636"/>
    </source>
</evidence>
<dbReference type="Proteomes" id="UP000662637">
    <property type="component" value="Unassembled WGS sequence"/>
</dbReference>
<keyword evidence="3" id="KW-1185">Reference proteome</keyword>
<name>A0A5E4CPP3_MARMO</name>